<dbReference type="InterPro" id="IPR016181">
    <property type="entry name" value="Acyl_CoA_acyltransferase"/>
</dbReference>
<sequence length="150" mass="16757">MSAIALKPATAEDAALLAELRVRAMRPSLEAVGRFDPERARTRFLDSFDPSETWHILKDGKTVGLLVLRGKQDHLLLDHLYVEPGSQGRNVGSEVMQYVLSRARQQGLPVRVGALKGSRSNEFYMRHGFALKSAAEWDNHYSWEPLQGAA</sequence>
<dbReference type="PANTHER" id="PTHR43877:SF2">
    <property type="entry name" value="AMINOALKYLPHOSPHONATE N-ACETYLTRANSFERASE-RELATED"/>
    <property type="match status" value="1"/>
</dbReference>
<dbReference type="EMBL" id="SACT01000039">
    <property type="protein sequence ID" value="RVT46503.1"/>
    <property type="molecule type" value="Genomic_DNA"/>
</dbReference>
<gene>
    <name evidence="4" type="ORF">ENE75_24650</name>
</gene>
<evidence type="ECO:0000259" key="3">
    <source>
        <dbReference type="PROSITE" id="PS51186"/>
    </source>
</evidence>
<name>A0A437JIZ9_9BURK</name>
<dbReference type="Proteomes" id="UP000288178">
    <property type="component" value="Unassembled WGS sequence"/>
</dbReference>
<keyword evidence="2" id="KW-0012">Acyltransferase</keyword>
<dbReference type="PANTHER" id="PTHR43877">
    <property type="entry name" value="AMINOALKYLPHOSPHONATE N-ACETYLTRANSFERASE-RELATED-RELATED"/>
    <property type="match status" value="1"/>
</dbReference>
<dbReference type="Gene3D" id="3.40.630.30">
    <property type="match status" value="1"/>
</dbReference>
<protein>
    <submittedName>
        <fullName evidence="4">N-acetyltransferase</fullName>
    </submittedName>
</protein>
<dbReference type="Pfam" id="PF00583">
    <property type="entry name" value="Acetyltransf_1"/>
    <property type="match status" value="1"/>
</dbReference>
<dbReference type="CDD" id="cd04301">
    <property type="entry name" value="NAT_SF"/>
    <property type="match status" value="1"/>
</dbReference>
<feature type="domain" description="N-acetyltransferase" evidence="3">
    <location>
        <begin position="4"/>
        <end position="150"/>
    </location>
</feature>
<evidence type="ECO:0000256" key="2">
    <source>
        <dbReference type="ARBA" id="ARBA00023315"/>
    </source>
</evidence>
<dbReference type="AlphaFoldDB" id="A0A437JIZ9"/>
<dbReference type="GO" id="GO:0016747">
    <property type="term" value="F:acyltransferase activity, transferring groups other than amino-acyl groups"/>
    <property type="evidence" value="ECO:0007669"/>
    <property type="project" value="InterPro"/>
</dbReference>
<dbReference type="OrthoDB" id="5522469at2"/>
<dbReference type="InterPro" id="IPR050832">
    <property type="entry name" value="Bact_Acetyltransf"/>
</dbReference>
<keyword evidence="1 4" id="KW-0808">Transferase</keyword>
<dbReference type="PROSITE" id="PS51186">
    <property type="entry name" value="GNAT"/>
    <property type="match status" value="1"/>
</dbReference>
<keyword evidence="5" id="KW-1185">Reference proteome</keyword>
<organism evidence="4 5">
    <name type="scientific">Rubrivivax albus</name>
    <dbReference type="NCBI Taxonomy" id="2499835"/>
    <lineage>
        <taxon>Bacteria</taxon>
        <taxon>Pseudomonadati</taxon>
        <taxon>Pseudomonadota</taxon>
        <taxon>Betaproteobacteria</taxon>
        <taxon>Burkholderiales</taxon>
        <taxon>Sphaerotilaceae</taxon>
        <taxon>Rubrivivax</taxon>
    </lineage>
</organism>
<dbReference type="SUPFAM" id="SSF55729">
    <property type="entry name" value="Acyl-CoA N-acyltransferases (Nat)"/>
    <property type="match status" value="1"/>
</dbReference>
<evidence type="ECO:0000313" key="4">
    <source>
        <dbReference type="EMBL" id="RVT46503.1"/>
    </source>
</evidence>
<reference evidence="4 5" key="1">
    <citation type="submission" date="2019-01" db="EMBL/GenBank/DDBJ databases">
        <authorList>
            <person name="Chen W.-M."/>
        </authorList>
    </citation>
    <scope>NUCLEOTIDE SEQUENCE [LARGE SCALE GENOMIC DNA]</scope>
    <source>
        <strain evidence="4 5">ICH-3</strain>
    </source>
</reference>
<dbReference type="InterPro" id="IPR000182">
    <property type="entry name" value="GNAT_dom"/>
</dbReference>
<accession>A0A437JIZ9</accession>
<comment type="caution">
    <text evidence="4">The sequence shown here is derived from an EMBL/GenBank/DDBJ whole genome shotgun (WGS) entry which is preliminary data.</text>
</comment>
<dbReference type="RefSeq" id="WP_128201774.1">
    <property type="nucleotide sequence ID" value="NZ_SACT01000039.1"/>
</dbReference>
<evidence type="ECO:0000313" key="5">
    <source>
        <dbReference type="Proteomes" id="UP000288178"/>
    </source>
</evidence>
<evidence type="ECO:0000256" key="1">
    <source>
        <dbReference type="ARBA" id="ARBA00022679"/>
    </source>
</evidence>
<proteinExistence type="predicted"/>